<dbReference type="EMBL" id="CAAE01020962">
    <property type="protein sequence ID" value="CAG14186.1"/>
    <property type="molecule type" value="Genomic_DNA"/>
</dbReference>
<dbReference type="GO" id="GO:0002025">
    <property type="term" value="P:norepinephrine-epinephrine-mediated vasodilation involved in regulation of systemic arterial blood pressure"/>
    <property type="evidence" value="ECO:0007669"/>
    <property type="project" value="TreeGrafter"/>
</dbReference>
<protein>
    <submittedName>
        <fullName evidence="12">(spotted green pufferfish) hypothetical protein</fullName>
    </submittedName>
</protein>
<dbReference type="InterPro" id="IPR000276">
    <property type="entry name" value="GPCR_Rhodpsn"/>
</dbReference>
<keyword evidence="8" id="KW-0675">Receptor</keyword>
<evidence type="ECO:0000256" key="1">
    <source>
        <dbReference type="ARBA" id="ARBA00004651"/>
    </source>
</evidence>
<feature type="non-terminal residue" evidence="12">
    <location>
        <position position="89"/>
    </location>
</feature>
<evidence type="ECO:0000313" key="12">
    <source>
        <dbReference type="EMBL" id="CAG14186.1"/>
    </source>
</evidence>
<evidence type="ECO:0000256" key="5">
    <source>
        <dbReference type="ARBA" id="ARBA00023040"/>
    </source>
</evidence>
<dbReference type="GO" id="GO:0005886">
    <property type="term" value="C:plasma membrane"/>
    <property type="evidence" value="ECO:0007669"/>
    <property type="project" value="UniProtKB-SubCell"/>
</dbReference>
<keyword evidence="9" id="KW-0807">Transducer</keyword>
<evidence type="ECO:0000259" key="11">
    <source>
        <dbReference type="PROSITE" id="PS50262"/>
    </source>
</evidence>
<dbReference type="GO" id="GO:0071880">
    <property type="term" value="P:adenylate cyclase-activating adrenergic receptor signaling pathway"/>
    <property type="evidence" value="ECO:0007669"/>
    <property type="project" value="TreeGrafter"/>
</dbReference>
<dbReference type="AlphaFoldDB" id="Q4RBP7"/>
<dbReference type="PANTHER" id="PTHR24248:SF3">
    <property type="entry name" value="BETA-3 ADRENERGIC RECEPTOR"/>
    <property type="match status" value="1"/>
</dbReference>
<evidence type="ECO:0000256" key="6">
    <source>
        <dbReference type="ARBA" id="ARBA00023136"/>
    </source>
</evidence>
<reference evidence="12" key="1">
    <citation type="journal article" date="2004" name="Nature">
        <title>Genome duplication in the teleost fish Tetraodon nigroviridis reveals the early vertebrate proto-karyotype.</title>
        <authorList>
            <person name="Jaillon O."/>
            <person name="Aury J.-M."/>
            <person name="Brunet F."/>
            <person name="Petit J.-L."/>
            <person name="Stange-Thomann N."/>
            <person name="Mauceli E."/>
            <person name="Bouneau L."/>
            <person name="Fischer C."/>
            <person name="Ozouf-Costaz C."/>
            <person name="Bernot A."/>
            <person name="Nicaud S."/>
            <person name="Jaffe D."/>
            <person name="Fisher S."/>
            <person name="Lutfalla G."/>
            <person name="Dossat C."/>
            <person name="Segurens B."/>
            <person name="Dasilva C."/>
            <person name="Salanoubat M."/>
            <person name="Levy M."/>
            <person name="Boudet N."/>
            <person name="Castellano S."/>
            <person name="Anthouard V."/>
            <person name="Jubin C."/>
            <person name="Castelli V."/>
            <person name="Katinka M."/>
            <person name="Vacherie B."/>
            <person name="Biemont C."/>
            <person name="Skalli Z."/>
            <person name="Cattolico L."/>
            <person name="Poulain J."/>
            <person name="De Berardinis V."/>
            <person name="Cruaud C."/>
            <person name="Duprat S."/>
            <person name="Brottier P."/>
            <person name="Coutanceau J.-P."/>
            <person name="Gouzy J."/>
            <person name="Parra G."/>
            <person name="Lardier G."/>
            <person name="Chapple C."/>
            <person name="McKernan K.J."/>
            <person name="McEwan P."/>
            <person name="Bosak S."/>
            <person name="Kellis M."/>
            <person name="Volff J.-N."/>
            <person name="Guigo R."/>
            <person name="Zody M.C."/>
            <person name="Mesirov J."/>
            <person name="Lindblad-Toh K."/>
            <person name="Birren B."/>
            <person name="Nusbaum C."/>
            <person name="Kahn D."/>
            <person name="Robinson-Rechavi M."/>
            <person name="Laudet V."/>
            <person name="Schachter V."/>
            <person name="Quetier F."/>
            <person name="Saurin W."/>
            <person name="Scarpelli C."/>
            <person name="Wincker P."/>
            <person name="Lander E.S."/>
            <person name="Weissenbach J."/>
            <person name="Roest Crollius H."/>
        </authorList>
    </citation>
    <scope>NUCLEOTIDE SEQUENCE [LARGE SCALE GENOMIC DNA]</scope>
</reference>
<feature type="non-terminal residue" evidence="12">
    <location>
        <position position="1"/>
    </location>
</feature>
<comment type="caution">
    <text evidence="12">The sequence shown here is derived from an EMBL/GenBank/DDBJ whole genome shotgun (WGS) entry which is preliminary data.</text>
</comment>
<reference evidence="12" key="2">
    <citation type="submission" date="2004-02" db="EMBL/GenBank/DDBJ databases">
        <authorList>
            <consortium name="Genoscope"/>
            <consortium name="Whitehead Institute Centre for Genome Research"/>
        </authorList>
    </citation>
    <scope>NUCLEOTIDE SEQUENCE</scope>
</reference>
<evidence type="ECO:0000256" key="10">
    <source>
        <dbReference type="SAM" id="Phobius"/>
    </source>
</evidence>
<dbReference type="InterPro" id="IPR017452">
    <property type="entry name" value="GPCR_Rhodpsn_7TM"/>
</dbReference>
<keyword evidence="7" id="KW-1015">Disulfide bond</keyword>
<evidence type="ECO:0000256" key="8">
    <source>
        <dbReference type="ARBA" id="ARBA00023170"/>
    </source>
</evidence>
<accession>Q4RBP7</accession>
<dbReference type="SUPFAM" id="SSF81321">
    <property type="entry name" value="Family A G protein-coupled receptor-like"/>
    <property type="match status" value="1"/>
</dbReference>
<evidence type="ECO:0000256" key="2">
    <source>
        <dbReference type="ARBA" id="ARBA00022475"/>
    </source>
</evidence>
<dbReference type="GO" id="GO:0015052">
    <property type="term" value="F:beta3-adrenergic receptor activity"/>
    <property type="evidence" value="ECO:0007669"/>
    <property type="project" value="TreeGrafter"/>
</dbReference>
<dbReference type="PROSITE" id="PS50262">
    <property type="entry name" value="G_PROTEIN_RECEP_F1_2"/>
    <property type="match status" value="1"/>
</dbReference>
<keyword evidence="3 10" id="KW-0812">Transmembrane</keyword>
<dbReference type="Pfam" id="PF00001">
    <property type="entry name" value="7tm_1"/>
    <property type="match status" value="1"/>
</dbReference>
<feature type="domain" description="G-protein coupled receptors family 1 profile" evidence="11">
    <location>
        <begin position="1"/>
        <end position="73"/>
    </location>
</feature>
<dbReference type="Gene3D" id="1.20.1070.10">
    <property type="entry name" value="Rhodopsin 7-helix transmembrane proteins"/>
    <property type="match status" value="1"/>
</dbReference>
<comment type="subcellular location">
    <subcellularLocation>
        <location evidence="1">Cell membrane</location>
        <topology evidence="1">Multi-pass membrane protein</topology>
    </subcellularLocation>
</comment>
<dbReference type="GO" id="GO:0043410">
    <property type="term" value="P:positive regulation of MAPK cascade"/>
    <property type="evidence" value="ECO:0007669"/>
    <property type="project" value="TreeGrafter"/>
</dbReference>
<keyword evidence="4 10" id="KW-1133">Transmembrane helix</keyword>
<sequence length="89" mass="10192">KSSKRRPSRLILVKEHKAIKTLGIIMGTFTVCWLPFFVANIISVFNREVPSQMVFRSLNWLGYINSGLNPIIYCRSPEFRAAFKTLLGC</sequence>
<keyword evidence="6 10" id="KW-0472">Membrane</keyword>
<proteinExistence type="predicted"/>
<dbReference type="KEGG" id="tng:GSTEN00038439G001"/>
<feature type="transmembrane region" description="Helical" evidence="10">
    <location>
        <begin position="21"/>
        <end position="45"/>
    </location>
</feature>
<gene>
    <name evidence="12" type="ORF">GSTENG00038439001</name>
</gene>
<evidence type="ECO:0000256" key="4">
    <source>
        <dbReference type="ARBA" id="ARBA00022989"/>
    </source>
</evidence>
<keyword evidence="2" id="KW-1003">Cell membrane</keyword>
<evidence type="ECO:0000256" key="3">
    <source>
        <dbReference type="ARBA" id="ARBA00022692"/>
    </source>
</evidence>
<dbReference type="OrthoDB" id="5957871at2759"/>
<name>Q4RBP7_TETNG</name>
<evidence type="ECO:0000256" key="7">
    <source>
        <dbReference type="ARBA" id="ARBA00023157"/>
    </source>
</evidence>
<dbReference type="PRINTS" id="PR00237">
    <property type="entry name" value="GPCRRHODOPSN"/>
</dbReference>
<evidence type="ECO:0000256" key="9">
    <source>
        <dbReference type="ARBA" id="ARBA00023224"/>
    </source>
</evidence>
<organism evidence="12">
    <name type="scientific">Tetraodon nigroviridis</name>
    <name type="common">Spotted green pufferfish</name>
    <name type="synonym">Chelonodon nigroviridis</name>
    <dbReference type="NCBI Taxonomy" id="99883"/>
    <lineage>
        <taxon>Eukaryota</taxon>
        <taxon>Metazoa</taxon>
        <taxon>Chordata</taxon>
        <taxon>Craniata</taxon>
        <taxon>Vertebrata</taxon>
        <taxon>Euteleostomi</taxon>
        <taxon>Actinopterygii</taxon>
        <taxon>Neopterygii</taxon>
        <taxon>Teleostei</taxon>
        <taxon>Neoteleostei</taxon>
        <taxon>Acanthomorphata</taxon>
        <taxon>Eupercaria</taxon>
        <taxon>Tetraodontiformes</taxon>
        <taxon>Tetradontoidea</taxon>
        <taxon>Tetraodontidae</taxon>
        <taxon>Tetraodon</taxon>
    </lineage>
</organism>
<dbReference type="PANTHER" id="PTHR24248">
    <property type="entry name" value="ADRENERGIC RECEPTOR-RELATED G-PROTEIN COUPLED RECEPTOR"/>
    <property type="match status" value="1"/>
</dbReference>
<dbReference type="GO" id="GO:0051379">
    <property type="term" value="F:epinephrine binding"/>
    <property type="evidence" value="ECO:0007669"/>
    <property type="project" value="TreeGrafter"/>
</dbReference>
<keyword evidence="5" id="KW-0297">G-protein coupled receptor</keyword>